<comment type="caution">
    <text evidence="2">The sequence shown here is derived from an EMBL/GenBank/DDBJ whole genome shotgun (WGS) entry which is preliminary data.</text>
</comment>
<reference evidence="2 3" key="1">
    <citation type="submission" date="2023-05" db="EMBL/GenBank/DDBJ databases">
        <title>Sedimentitalea sp. nov. JM2-8.</title>
        <authorList>
            <person name="Huang J."/>
        </authorList>
    </citation>
    <scope>NUCLEOTIDE SEQUENCE [LARGE SCALE GENOMIC DNA]</scope>
    <source>
        <strain evidence="2 3">JM2-8</strain>
    </source>
</reference>
<protein>
    <submittedName>
        <fullName evidence="2">Uncharacterized protein</fullName>
    </submittedName>
</protein>
<dbReference type="RefSeq" id="WP_284483955.1">
    <property type="nucleotide sequence ID" value="NZ_JASNJE010000002.1"/>
</dbReference>
<name>A0ABT7FA72_9RHOB</name>
<feature type="region of interest" description="Disordered" evidence="1">
    <location>
        <begin position="58"/>
        <end position="78"/>
    </location>
</feature>
<keyword evidence="3" id="KW-1185">Reference proteome</keyword>
<dbReference type="Proteomes" id="UP001227126">
    <property type="component" value="Unassembled WGS sequence"/>
</dbReference>
<dbReference type="EMBL" id="JASNJE010000002">
    <property type="protein sequence ID" value="MDK3072001.1"/>
    <property type="molecule type" value="Genomic_DNA"/>
</dbReference>
<evidence type="ECO:0000313" key="2">
    <source>
        <dbReference type="EMBL" id="MDK3072001.1"/>
    </source>
</evidence>
<organism evidence="2 3">
    <name type="scientific">Sedimentitalea xiamensis</name>
    <dbReference type="NCBI Taxonomy" id="3050037"/>
    <lineage>
        <taxon>Bacteria</taxon>
        <taxon>Pseudomonadati</taxon>
        <taxon>Pseudomonadota</taxon>
        <taxon>Alphaproteobacteria</taxon>
        <taxon>Rhodobacterales</taxon>
        <taxon>Paracoccaceae</taxon>
        <taxon>Sedimentitalea</taxon>
    </lineage>
</organism>
<evidence type="ECO:0000256" key="1">
    <source>
        <dbReference type="SAM" id="MobiDB-lite"/>
    </source>
</evidence>
<accession>A0ABT7FA72</accession>
<evidence type="ECO:0000313" key="3">
    <source>
        <dbReference type="Proteomes" id="UP001227126"/>
    </source>
</evidence>
<sequence>MAQFRRTNFDHPFSDVPSVRQAGAVEVEEARAAFEVYAQKSPQHAELASMAWDQMTGSRKPSQYAVSEKDPTRRKTKGSWCVLPGTSLKLPAAPLLLR</sequence>
<proteinExistence type="predicted"/>
<gene>
    <name evidence="2" type="ORF">QO034_02655</name>
</gene>